<reference evidence="7 8" key="1">
    <citation type="journal article" date="2024" name="Commun. Biol.">
        <title>Comparative genomic analysis of thermophilic fungi reveals convergent evolutionary adaptations and gene losses.</title>
        <authorList>
            <person name="Steindorff A.S."/>
            <person name="Aguilar-Pontes M.V."/>
            <person name="Robinson A.J."/>
            <person name="Andreopoulos B."/>
            <person name="LaButti K."/>
            <person name="Kuo A."/>
            <person name="Mondo S."/>
            <person name="Riley R."/>
            <person name="Otillar R."/>
            <person name="Haridas S."/>
            <person name="Lipzen A."/>
            <person name="Grimwood J."/>
            <person name="Schmutz J."/>
            <person name="Clum A."/>
            <person name="Reid I.D."/>
            <person name="Moisan M.C."/>
            <person name="Butler G."/>
            <person name="Nguyen T.T.M."/>
            <person name="Dewar K."/>
            <person name="Conant G."/>
            <person name="Drula E."/>
            <person name="Henrissat B."/>
            <person name="Hansel C."/>
            <person name="Singer S."/>
            <person name="Hutchinson M.I."/>
            <person name="de Vries R.P."/>
            <person name="Natvig D.O."/>
            <person name="Powell A.J."/>
            <person name="Tsang A."/>
            <person name="Grigoriev I.V."/>
        </authorList>
    </citation>
    <scope>NUCLEOTIDE SEQUENCE [LARGE SCALE GENOMIC DNA]</scope>
    <source>
        <strain evidence="7 8">CBS 620.91</strain>
    </source>
</reference>
<feature type="region of interest" description="Disordered" evidence="6">
    <location>
        <begin position="37"/>
        <end position="83"/>
    </location>
</feature>
<dbReference type="InterPro" id="IPR042272">
    <property type="entry name" value="ATP12_ATP_synth-F1-assembly_N"/>
</dbReference>
<evidence type="ECO:0000313" key="7">
    <source>
        <dbReference type="EMBL" id="KAL1840752.1"/>
    </source>
</evidence>
<protein>
    <recommendedName>
        <fullName evidence="9">ATP12-domain-containing protein</fullName>
    </recommendedName>
</protein>
<evidence type="ECO:0000256" key="3">
    <source>
        <dbReference type="ARBA" id="ARBA00022946"/>
    </source>
</evidence>
<dbReference type="InterPro" id="IPR011419">
    <property type="entry name" value="ATP12_ATP_synth-F1-assembly"/>
</dbReference>
<proteinExistence type="inferred from homology"/>
<evidence type="ECO:0000256" key="6">
    <source>
        <dbReference type="SAM" id="MobiDB-lite"/>
    </source>
</evidence>
<dbReference type="Gene3D" id="1.10.3580.10">
    <property type="entry name" value="ATP12 ATPase"/>
    <property type="match status" value="1"/>
</dbReference>
<evidence type="ECO:0000256" key="5">
    <source>
        <dbReference type="ARBA" id="ARBA00023186"/>
    </source>
</evidence>
<dbReference type="EMBL" id="JAZGSY010000100">
    <property type="protein sequence ID" value="KAL1840752.1"/>
    <property type="molecule type" value="Genomic_DNA"/>
</dbReference>
<dbReference type="PANTHER" id="PTHR21013">
    <property type="entry name" value="ATP SYNTHASE MITOCHONDRIAL F1 COMPLEX ASSEMBLY FACTOR 2/ATP12 PROTEIN, MITOCHONDRIAL PRECURSOR"/>
    <property type="match status" value="1"/>
</dbReference>
<keyword evidence="8" id="KW-1185">Reference proteome</keyword>
<sequence length="372" mass="40149">MTSQGCLLIHGSVPPAALAASIRATRAIHTNKANPARVVPIYGTGPPPEPPKPVEDAEAEGEGQNGKNGRQVEDYDPVEAAGDPKAALKEERNKGGLARRFWRTVDVKEVDGALQIHLDTRPLRHPTTKSIIRIPLTKPNLAHAIAVEWDALTSAQQATKQHHIPLTSLACRALDIAAEDAAANSNSPSPSQPPYPTTPLRTTISTLLLRYLDTDSLLIFSPPRSPTDPTLPSLHESQRATYSSVVNYLTRQADKGGLWPGLEIHPVDDGTSIMPRPHPPETREAVGSWMTNALSPFELAGLERATLAGKSLLAAARLVAEWISLEVDYQTKQWGEVEDTHDVEREDVRRQFGSVVLLVSGTGAAPAGKSKI</sequence>
<gene>
    <name evidence="7" type="ORF">VTJ49DRAFT_144</name>
</gene>
<dbReference type="Gene3D" id="3.30.2180.10">
    <property type="entry name" value="ATP12-like"/>
    <property type="match status" value="1"/>
</dbReference>
<keyword evidence="4" id="KW-0496">Mitochondrion</keyword>
<evidence type="ECO:0008006" key="9">
    <source>
        <dbReference type="Google" id="ProtNLM"/>
    </source>
</evidence>
<comment type="caution">
    <text evidence="7">The sequence shown here is derived from an EMBL/GenBank/DDBJ whole genome shotgun (WGS) entry which is preliminary data.</text>
</comment>
<organism evidence="7 8">
    <name type="scientific">Humicola insolens</name>
    <name type="common">Soft-rot fungus</name>
    <dbReference type="NCBI Taxonomy" id="85995"/>
    <lineage>
        <taxon>Eukaryota</taxon>
        <taxon>Fungi</taxon>
        <taxon>Dikarya</taxon>
        <taxon>Ascomycota</taxon>
        <taxon>Pezizomycotina</taxon>
        <taxon>Sordariomycetes</taxon>
        <taxon>Sordariomycetidae</taxon>
        <taxon>Sordariales</taxon>
        <taxon>Chaetomiaceae</taxon>
        <taxon>Mycothermus</taxon>
    </lineage>
</organism>
<evidence type="ECO:0000256" key="1">
    <source>
        <dbReference type="ARBA" id="ARBA00004173"/>
    </source>
</evidence>
<dbReference type="PANTHER" id="PTHR21013:SF10">
    <property type="entry name" value="ATP SYNTHASE MITOCHONDRIAL F1 COMPLEX ASSEMBLY FACTOR 2"/>
    <property type="match status" value="1"/>
</dbReference>
<name>A0ABR3VGV4_HUMIN</name>
<dbReference type="InterPro" id="IPR023335">
    <property type="entry name" value="ATP12_ortho_dom_sf"/>
</dbReference>
<accession>A0ABR3VGV4</accession>
<dbReference type="SUPFAM" id="SSF160909">
    <property type="entry name" value="ATP12-like"/>
    <property type="match status" value="1"/>
</dbReference>
<evidence type="ECO:0000313" key="8">
    <source>
        <dbReference type="Proteomes" id="UP001583172"/>
    </source>
</evidence>
<keyword evidence="5" id="KW-0143">Chaperone</keyword>
<evidence type="ECO:0000256" key="4">
    <source>
        <dbReference type="ARBA" id="ARBA00023128"/>
    </source>
</evidence>
<evidence type="ECO:0000256" key="2">
    <source>
        <dbReference type="ARBA" id="ARBA00008231"/>
    </source>
</evidence>
<comment type="subcellular location">
    <subcellularLocation>
        <location evidence="1">Mitochondrion</location>
    </subcellularLocation>
</comment>
<dbReference type="Proteomes" id="UP001583172">
    <property type="component" value="Unassembled WGS sequence"/>
</dbReference>
<keyword evidence="3" id="KW-0809">Transit peptide</keyword>
<comment type="similarity">
    <text evidence="2">Belongs to the ATP12 family.</text>
</comment>
<dbReference type="Pfam" id="PF07542">
    <property type="entry name" value="ATP12"/>
    <property type="match status" value="1"/>
</dbReference>